<proteinExistence type="predicted"/>
<protein>
    <submittedName>
        <fullName evidence="1">Propanediol dehydratase reactivation factor, small subunit</fullName>
    </submittedName>
</protein>
<dbReference type="STRING" id="112901.SAMN04488500_101273"/>
<gene>
    <name evidence="1" type="ORF">SAMN04488500_101273</name>
</gene>
<dbReference type="AlphaFoldDB" id="A0A1W1YEH9"/>
<evidence type="ECO:0000313" key="2">
    <source>
        <dbReference type="Proteomes" id="UP000192738"/>
    </source>
</evidence>
<organism evidence="1 2">
    <name type="scientific">Sporomusa malonica</name>
    <dbReference type="NCBI Taxonomy" id="112901"/>
    <lineage>
        <taxon>Bacteria</taxon>
        <taxon>Bacillati</taxon>
        <taxon>Bacillota</taxon>
        <taxon>Negativicutes</taxon>
        <taxon>Selenomonadales</taxon>
        <taxon>Sporomusaceae</taxon>
        <taxon>Sporomusa</taxon>
    </lineage>
</organism>
<dbReference type="SUPFAM" id="SSF52968">
    <property type="entry name" value="B12-dependent dehydatase associated subunit"/>
    <property type="match status" value="1"/>
</dbReference>
<dbReference type="OrthoDB" id="308037at2"/>
<sequence>MQSDKTSQKPSIIICIFPHEGCAAKLREVQAGMEEEGVPCSLLTGEEVDAIALAYRGAYASPLGVGVGISTEGMCIHYQKLPERQPLFVLDGEDNLAEWRRFGYNAARLVKGLPFKSKQIEAAGNQLDTSQLYASVREIVLKVLQEFAQGHGEVNTWSKTP</sequence>
<accession>A0A1W1YEH9</accession>
<dbReference type="RefSeq" id="WP_084573786.1">
    <property type="nucleotide sequence ID" value="NZ_CP155572.1"/>
</dbReference>
<dbReference type="EMBL" id="FWXI01000001">
    <property type="protein sequence ID" value="SMC34620.1"/>
    <property type="molecule type" value="Genomic_DNA"/>
</dbReference>
<dbReference type="Proteomes" id="UP000192738">
    <property type="component" value="Unassembled WGS sequence"/>
</dbReference>
<dbReference type="Pfam" id="PF02288">
    <property type="entry name" value="Dehydratase_MU"/>
    <property type="match status" value="1"/>
</dbReference>
<evidence type="ECO:0000313" key="1">
    <source>
        <dbReference type="EMBL" id="SMC34620.1"/>
    </source>
</evidence>
<keyword evidence="2" id="KW-1185">Reference proteome</keyword>
<dbReference type="InterPro" id="IPR010254">
    <property type="entry name" value="B12-dep_deHydtase_bsu"/>
</dbReference>
<reference evidence="1 2" key="1">
    <citation type="submission" date="2017-04" db="EMBL/GenBank/DDBJ databases">
        <authorList>
            <person name="Afonso C.L."/>
            <person name="Miller P.J."/>
            <person name="Scott M.A."/>
            <person name="Spackman E."/>
            <person name="Goraichik I."/>
            <person name="Dimitrov K.M."/>
            <person name="Suarez D.L."/>
            <person name="Swayne D.E."/>
        </authorList>
    </citation>
    <scope>NUCLEOTIDE SEQUENCE [LARGE SCALE GENOMIC DNA]</scope>
    <source>
        <strain evidence="1 2">DSM 5090</strain>
    </source>
</reference>
<name>A0A1W1YEH9_9FIRM</name>
<dbReference type="InterPro" id="IPR003208">
    <property type="entry name" value="Dehydtase/Dehydtase_re"/>
</dbReference>
<dbReference type="Gene3D" id="3.40.50.10150">
    <property type="entry name" value="B12-dependent dehydatase associated subunit"/>
    <property type="match status" value="1"/>
</dbReference>